<name>A0ABD1Z9T8_9MARC</name>
<gene>
    <name evidence="2" type="ORF">R1flu_011741</name>
</gene>
<proteinExistence type="predicted"/>
<evidence type="ECO:0000313" key="3">
    <source>
        <dbReference type="Proteomes" id="UP001605036"/>
    </source>
</evidence>
<evidence type="ECO:0000313" key="2">
    <source>
        <dbReference type="EMBL" id="KAL2644154.1"/>
    </source>
</evidence>
<evidence type="ECO:0008006" key="4">
    <source>
        <dbReference type="Google" id="ProtNLM"/>
    </source>
</evidence>
<keyword evidence="3" id="KW-1185">Reference proteome</keyword>
<feature type="chain" id="PRO_5044855923" description="S-protein homolog" evidence="1">
    <location>
        <begin position="26"/>
        <end position="156"/>
    </location>
</feature>
<keyword evidence="1" id="KW-0732">Signal</keyword>
<accession>A0ABD1Z9T8</accession>
<feature type="signal peptide" evidence="1">
    <location>
        <begin position="1"/>
        <end position="25"/>
    </location>
</feature>
<dbReference type="EMBL" id="JBHFFA010000002">
    <property type="protein sequence ID" value="KAL2644154.1"/>
    <property type="molecule type" value="Genomic_DNA"/>
</dbReference>
<dbReference type="Proteomes" id="UP001605036">
    <property type="component" value="Unassembled WGS sequence"/>
</dbReference>
<reference evidence="2 3" key="1">
    <citation type="submission" date="2024-09" db="EMBL/GenBank/DDBJ databases">
        <title>Chromosome-scale assembly of Riccia fluitans.</title>
        <authorList>
            <person name="Paukszto L."/>
            <person name="Sawicki J."/>
            <person name="Karawczyk K."/>
            <person name="Piernik-Szablinska J."/>
            <person name="Szczecinska M."/>
            <person name="Mazdziarz M."/>
        </authorList>
    </citation>
    <scope>NUCLEOTIDE SEQUENCE [LARGE SCALE GENOMIC DNA]</scope>
    <source>
        <strain evidence="2">Rf_01</strain>
        <tissue evidence="2">Aerial parts of the thallus</tissue>
    </source>
</reference>
<evidence type="ECO:0000256" key="1">
    <source>
        <dbReference type="SAM" id="SignalP"/>
    </source>
</evidence>
<organism evidence="2 3">
    <name type="scientific">Riccia fluitans</name>
    <dbReference type="NCBI Taxonomy" id="41844"/>
    <lineage>
        <taxon>Eukaryota</taxon>
        <taxon>Viridiplantae</taxon>
        <taxon>Streptophyta</taxon>
        <taxon>Embryophyta</taxon>
        <taxon>Marchantiophyta</taxon>
        <taxon>Marchantiopsida</taxon>
        <taxon>Marchantiidae</taxon>
        <taxon>Marchantiales</taxon>
        <taxon>Ricciaceae</taxon>
        <taxon>Riccia</taxon>
    </lineage>
</organism>
<dbReference type="AlphaFoldDB" id="A0ABD1Z9T8"/>
<protein>
    <recommendedName>
        <fullName evidence="4">S-protein homolog</fullName>
    </recommendedName>
</protein>
<sequence>MVKFHSDREPIRILLYLALISHALSEVIEQVSFAAANGRAQTIKFITANHMNYVGAHGAVRVRCESRDTEGVFSMGIVDLLNGQQRIWSEVLHEDGPDYIHCEFEWKSRGQRIEYDVYSGDGDHIQPIIHLWSLTEVGLFDQLPGGNYSEVINWSE</sequence>
<comment type="caution">
    <text evidence="2">The sequence shown here is derived from an EMBL/GenBank/DDBJ whole genome shotgun (WGS) entry which is preliminary data.</text>
</comment>